<evidence type="ECO:0000259" key="1">
    <source>
        <dbReference type="Pfam" id="PF18765"/>
    </source>
</evidence>
<dbReference type="CDD" id="cd05403">
    <property type="entry name" value="NT_KNTase_like"/>
    <property type="match status" value="1"/>
</dbReference>
<dbReference type="Pfam" id="PF18765">
    <property type="entry name" value="Polbeta"/>
    <property type="match status" value="1"/>
</dbReference>
<comment type="caution">
    <text evidence="2">The sequence shown here is derived from an EMBL/GenBank/DDBJ whole genome shotgun (WGS) entry which is preliminary data.</text>
</comment>
<dbReference type="SUPFAM" id="SSF81301">
    <property type="entry name" value="Nucleotidyltransferase"/>
    <property type="match status" value="1"/>
</dbReference>
<gene>
    <name evidence="2" type="ORF">ATJ78_0348</name>
</gene>
<protein>
    <recommendedName>
        <fullName evidence="1">Polymerase beta nucleotidyltransferase domain-containing protein</fullName>
    </recommendedName>
</protein>
<evidence type="ECO:0000313" key="3">
    <source>
        <dbReference type="Proteomes" id="UP000221369"/>
    </source>
</evidence>
<organism evidence="2 3">
    <name type="scientific">Paramicrobacterium agarici</name>
    <dbReference type="NCBI Taxonomy" id="630514"/>
    <lineage>
        <taxon>Bacteria</taxon>
        <taxon>Bacillati</taxon>
        <taxon>Actinomycetota</taxon>
        <taxon>Actinomycetes</taxon>
        <taxon>Micrococcales</taxon>
        <taxon>Microbacteriaceae</taxon>
        <taxon>Paramicrobacterium</taxon>
    </lineage>
</organism>
<dbReference type="Gene3D" id="3.30.460.10">
    <property type="entry name" value="Beta Polymerase, domain 2"/>
    <property type="match status" value="1"/>
</dbReference>
<dbReference type="RefSeq" id="WP_169923358.1">
    <property type="nucleotide sequence ID" value="NZ_PDJE01000001.1"/>
</dbReference>
<feature type="domain" description="Polymerase beta nucleotidyltransferase" evidence="1">
    <location>
        <begin position="21"/>
        <end position="89"/>
    </location>
</feature>
<dbReference type="PANTHER" id="PTHR43852:SF3">
    <property type="entry name" value="NUCLEOTIDYLTRANSFERASE"/>
    <property type="match status" value="1"/>
</dbReference>
<accession>A0A2A9DS82</accession>
<dbReference type="Proteomes" id="UP000221369">
    <property type="component" value="Unassembled WGS sequence"/>
</dbReference>
<dbReference type="InterPro" id="IPR052930">
    <property type="entry name" value="TA_antitoxin_MntA"/>
</dbReference>
<dbReference type="InterPro" id="IPR043519">
    <property type="entry name" value="NT_sf"/>
</dbReference>
<proteinExistence type="predicted"/>
<sequence length="125" mass="14062">MPRTISDQLDEVVELLRGAGARFAYLFGSQSDGSSRTESDIDIAAFFGRRIASFDVLLPSDVDLLVLDTAPLELAGRVALHGTPLFNADFSERVHWEATTRKIYLDEKPRFERAHREFIEAVRHG</sequence>
<evidence type="ECO:0000313" key="2">
    <source>
        <dbReference type="EMBL" id="PFG29443.1"/>
    </source>
</evidence>
<dbReference type="AlphaFoldDB" id="A0A2A9DS82"/>
<dbReference type="InterPro" id="IPR041633">
    <property type="entry name" value="Polbeta"/>
</dbReference>
<reference evidence="2 3" key="1">
    <citation type="submission" date="2017-10" db="EMBL/GenBank/DDBJ databases">
        <title>Sequencing the genomes of 1000 actinobacteria strains.</title>
        <authorList>
            <person name="Klenk H.-P."/>
        </authorList>
    </citation>
    <scope>NUCLEOTIDE SEQUENCE [LARGE SCALE GENOMIC DNA]</scope>
    <source>
        <strain evidence="2 3">DSM 21798</strain>
    </source>
</reference>
<name>A0A2A9DS82_9MICO</name>
<dbReference type="PANTHER" id="PTHR43852">
    <property type="entry name" value="NUCLEOTIDYLTRANSFERASE"/>
    <property type="match status" value="1"/>
</dbReference>
<keyword evidence="3" id="KW-1185">Reference proteome</keyword>
<dbReference type="EMBL" id="PDJE01000001">
    <property type="protein sequence ID" value="PFG29443.1"/>
    <property type="molecule type" value="Genomic_DNA"/>
</dbReference>